<proteinExistence type="predicted"/>
<feature type="domain" description="Transcriptional repressor PaaX-like C-terminal" evidence="2">
    <location>
        <begin position="186"/>
        <end position="271"/>
    </location>
</feature>
<dbReference type="Gene3D" id="1.10.10.10">
    <property type="entry name" value="Winged helix-like DNA-binding domain superfamily/Winged helix DNA-binding domain"/>
    <property type="match status" value="1"/>
</dbReference>
<dbReference type="PANTHER" id="PTHR30319:SF1">
    <property type="entry name" value="TRANSCRIPTIONAL REPRESSOR PAAX"/>
    <property type="match status" value="1"/>
</dbReference>
<dbReference type="RefSeq" id="WP_253653360.1">
    <property type="nucleotide sequence ID" value="NZ_BAAAOE010000001.1"/>
</dbReference>
<dbReference type="Gene3D" id="1.20.58.1460">
    <property type="match status" value="1"/>
</dbReference>
<accession>A0ABT1GXS5</accession>
<evidence type="ECO:0000313" key="4">
    <source>
        <dbReference type="EMBL" id="MCP2159750.1"/>
    </source>
</evidence>
<evidence type="ECO:0000313" key="5">
    <source>
        <dbReference type="Proteomes" id="UP001205740"/>
    </source>
</evidence>
<gene>
    <name evidence="4" type="ORF">LX12_000929</name>
</gene>
<dbReference type="PIRSF" id="PIRSF020623">
    <property type="entry name" value="PaaX"/>
    <property type="match status" value="1"/>
</dbReference>
<dbReference type="Pfam" id="PF08223">
    <property type="entry name" value="PaaX_C"/>
    <property type="match status" value="1"/>
</dbReference>
<feature type="domain" description="Transcriptional repressor PaaX-like N-terminal" evidence="1">
    <location>
        <begin position="17"/>
        <end position="82"/>
    </location>
</feature>
<name>A0ABT1GXS5_9NOCA</name>
<keyword evidence="5" id="KW-1185">Reference proteome</keyword>
<feature type="domain" description="Transcriptional repressor PaaX-like central Cas2-like" evidence="3">
    <location>
        <begin position="102"/>
        <end position="179"/>
    </location>
</feature>
<dbReference type="InterPro" id="IPR036388">
    <property type="entry name" value="WH-like_DNA-bd_sf"/>
</dbReference>
<dbReference type="Pfam" id="PF07848">
    <property type="entry name" value="PaaX"/>
    <property type="match status" value="1"/>
</dbReference>
<organism evidence="4 5">
    <name type="scientific">Williamsia serinedens</name>
    <dbReference type="NCBI Taxonomy" id="391736"/>
    <lineage>
        <taxon>Bacteria</taxon>
        <taxon>Bacillati</taxon>
        <taxon>Actinomycetota</taxon>
        <taxon>Actinomycetes</taxon>
        <taxon>Mycobacteriales</taxon>
        <taxon>Nocardiaceae</taxon>
        <taxon>Williamsia</taxon>
    </lineage>
</organism>
<evidence type="ECO:0000259" key="3">
    <source>
        <dbReference type="Pfam" id="PF20803"/>
    </source>
</evidence>
<dbReference type="InterPro" id="IPR011965">
    <property type="entry name" value="PaaX_trns_reg"/>
</dbReference>
<reference evidence="4 5" key="1">
    <citation type="submission" date="2022-06" db="EMBL/GenBank/DDBJ databases">
        <title>Genomic Encyclopedia of Archaeal and Bacterial Type Strains, Phase II (KMG-II): from individual species to whole genera.</title>
        <authorList>
            <person name="Goeker M."/>
        </authorList>
    </citation>
    <scope>NUCLEOTIDE SEQUENCE [LARGE SCALE GENOMIC DNA]</scope>
    <source>
        <strain evidence="4 5">DSM 45037</strain>
    </source>
</reference>
<dbReference type="Pfam" id="PF20803">
    <property type="entry name" value="PaaX_M"/>
    <property type="match status" value="1"/>
</dbReference>
<comment type="caution">
    <text evidence="4">The sequence shown here is derived from an EMBL/GenBank/DDBJ whole genome shotgun (WGS) entry which is preliminary data.</text>
</comment>
<protein>
    <submittedName>
        <fullName evidence="4">Transcriptional regulator, PaaX family</fullName>
    </submittedName>
</protein>
<dbReference type="EMBL" id="JAMTCG010000002">
    <property type="protein sequence ID" value="MCP2159750.1"/>
    <property type="molecule type" value="Genomic_DNA"/>
</dbReference>
<dbReference type="Proteomes" id="UP001205740">
    <property type="component" value="Unassembled WGS sequence"/>
</dbReference>
<dbReference type="PANTHER" id="PTHR30319">
    <property type="entry name" value="PHENYLACETIC ACID REGULATOR-RELATED TRANSCRIPTIONAL REPRESSOR"/>
    <property type="match status" value="1"/>
</dbReference>
<dbReference type="Gene3D" id="3.30.70.2650">
    <property type="match status" value="1"/>
</dbReference>
<evidence type="ECO:0000259" key="2">
    <source>
        <dbReference type="Pfam" id="PF08223"/>
    </source>
</evidence>
<evidence type="ECO:0000259" key="1">
    <source>
        <dbReference type="Pfam" id="PF07848"/>
    </source>
</evidence>
<dbReference type="InterPro" id="IPR048846">
    <property type="entry name" value="PaaX-like_central"/>
</dbReference>
<sequence length="282" mass="31464">MSVTNTVAPAPADIAPRDLIVTLYGLYARSEDNWLPVSGLIRLMQELGVDGQSVRSSVSRLKRRDILHGLRHGGVAGYELSSSTLDALAEGDVRIFDRRRARLEDGWLLLVFSIPENERDKRHTLRTSLSSLGFGTVSPGTWIAPSQLADETLSMLRRKGLADYVELFRADHLGVKELRTRVPRWWDLDAVAAAYADFIRRHRPLVDATITDPTEAFVAYVPMLTAWRRLPYLDPGLPLEVLPRGWNGEVAEQMFADLNARLGGPAREFAMDVLHAGAVGRR</sequence>
<dbReference type="InterPro" id="IPR012906">
    <property type="entry name" value="PaaX-like_N"/>
</dbReference>
<dbReference type="InterPro" id="IPR013225">
    <property type="entry name" value="PaaX_C"/>
</dbReference>